<reference evidence="1 3" key="1">
    <citation type="journal article" date="2014" name="BMC Genomics">
        <title>Genome sequence of Anopheles sinensis provides insight into genetics basis of mosquito competence for malaria parasites.</title>
        <authorList>
            <person name="Zhou D."/>
            <person name="Zhang D."/>
            <person name="Ding G."/>
            <person name="Shi L."/>
            <person name="Hou Q."/>
            <person name="Ye Y."/>
            <person name="Xu Y."/>
            <person name="Zhou H."/>
            <person name="Xiong C."/>
            <person name="Li S."/>
            <person name="Yu J."/>
            <person name="Hong S."/>
            <person name="Yu X."/>
            <person name="Zou P."/>
            <person name="Chen C."/>
            <person name="Chang X."/>
            <person name="Wang W."/>
            <person name="Lv Y."/>
            <person name="Sun Y."/>
            <person name="Ma L."/>
            <person name="Shen B."/>
            <person name="Zhu C."/>
        </authorList>
    </citation>
    <scope>NUCLEOTIDE SEQUENCE [LARGE SCALE GENOMIC DNA]</scope>
</reference>
<keyword evidence="3" id="KW-1185">Reference proteome</keyword>
<accession>A0A084VG23</accession>
<proteinExistence type="predicted"/>
<evidence type="ECO:0000313" key="2">
    <source>
        <dbReference type="EnsemblMetazoa" id="ASIC004088-PA"/>
    </source>
</evidence>
<sequence>MGTIPSCRCRGKNFSHDSTRHQRAPGSNQHHAIAMMVLPFEVIGICGEAKIGPRNSNGKKIITITARFSINAEAGCHYCRRRGALPSDRGDRRSGDDLKTNRSAPFLTANINLTRALAKVGEGVKMLIKNRLPCWLVDGTILFLLHLHFLRKRQHKGIGADGAGEGFLQGREAK</sequence>
<dbReference type="EMBL" id="KE524806">
    <property type="protein sequence ID" value="KFB36917.1"/>
    <property type="molecule type" value="Genomic_DNA"/>
</dbReference>
<dbReference type="Proteomes" id="UP000030765">
    <property type="component" value="Unassembled WGS sequence"/>
</dbReference>
<protein>
    <submittedName>
        <fullName evidence="1 2">Membrane protein</fullName>
    </submittedName>
</protein>
<gene>
    <name evidence="1" type="ORF">ZHAS_00004088</name>
</gene>
<reference evidence="2" key="2">
    <citation type="submission" date="2020-05" db="UniProtKB">
        <authorList>
            <consortium name="EnsemblMetazoa"/>
        </authorList>
    </citation>
    <scope>IDENTIFICATION</scope>
</reference>
<dbReference type="VEuPathDB" id="VectorBase:ASIC004088"/>
<name>A0A084VG23_ANOSI</name>
<dbReference type="EMBL" id="ATLV01012605">
    <property type="status" value="NOT_ANNOTATED_CDS"/>
    <property type="molecule type" value="Genomic_DNA"/>
</dbReference>
<evidence type="ECO:0000313" key="1">
    <source>
        <dbReference type="EMBL" id="KFB36917.1"/>
    </source>
</evidence>
<evidence type="ECO:0000313" key="3">
    <source>
        <dbReference type="Proteomes" id="UP000030765"/>
    </source>
</evidence>
<organism evidence="1">
    <name type="scientific">Anopheles sinensis</name>
    <name type="common">Mosquito</name>
    <dbReference type="NCBI Taxonomy" id="74873"/>
    <lineage>
        <taxon>Eukaryota</taxon>
        <taxon>Metazoa</taxon>
        <taxon>Ecdysozoa</taxon>
        <taxon>Arthropoda</taxon>
        <taxon>Hexapoda</taxon>
        <taxon>Insecta</taxon>
        <taxon>Pterygota</taxon>
        <taxon>Neoptera</taxon>
        <taxon>Endopterygota</taxon>
        <taxon>Diptera</taxon>
        <taxon>Nematocera</taxon>
        <taxon>Culicoidea</taxon>
        <taxon>Culicidae</taxon>
        <taxon>Anophelinae</taxon>
        <taxon>Anopheles</taxon>
    </lineage>
</organism>
<dbReference type="AlphaFoldDB" id="A0A084VG23"/>
<dbReference type="EnsemblMetazoa" id="ASIC004088-RA">
    <property type="protein sequence ID" value="ASIC004088-PA"/>
    <property type="gene ID" value="ASIC004088"/>
</dbReference>